<protein>
    <submittedName>
        <fullName evidence="1">Uncharacterized protein</fullName>
    </submittedName>
</protein>
<accession>A0AAE2SDA6</accession>
<proteinExistence type="predicted"/>
<evidence type="ECO:0000313" key="1">
    <source>
        <dbReference type="EMBL" id="MBK1854769.1"/>
    </source>
</evidence>
<dbReference type="Proteomes" id="UP000634206">
    <property type="component" value="Unassembled WGS sequence"/>
</dbReference>
<sequence length="82" mass="9069">MNPSDAISLDESQIRLLFEEAGMLEEPVMNPQRVEKVMERAMHENVIADLSTFMFKSVPSVVDGVLSVSTGKVNHGDSDYKA</sequence>
<evidence type="ECO:0000313" key="2">
    <source>
        <dbReference type="Proteomes" id="UP000634206"/>
    </source>
</evidence>
<dbReference type="EMBL" id="JAENIG010000004">
    <property type="protein sequence ID" value="MBK1854769.1"/>
    <property type="molecule type" value="Genomic_DNA"/>
</dbReference>
<keyword evidence="2" id="KW-1185">Reference proteome</keyword>
<name>A0AAE2SDA6_9BACT</name>
<gene>
    <name evidence="1" type="ORF">JIN83_07345</name>
</gene>
<dbReference type="AlphaFoldDB" id="A0AAE2SDA6"/>
<organism evidence="1 2">
    <name type="scientific">Oceaniferula flava</name>
    <dbReference type="NCBI Taxonomy" id="2800421"/>
    <lineage>
        <taxon>Bacteria</taxon>
        <taxon>Pseudomonadati</taxon>
        <taxon>Verrucomicrobiota</taxon>
        <taxon>Verrucomicrobiia</taxon>
        <taxon>Verrucomicrobiales</taxon>
        <taxon>Verrucomicrobiaceae</taxon>
        <taxon>Oceaniferula</taxon>
    </lineage>
</organism>
<reference evidence="1" key="1">
    <citation type="submission" date="2021-01" db="EMBL/GenBank/DDBJ databases">
        <title>Modified the classification status of verrucomicrobia.</title>
        <authorList>
            <person name="Feng X."/>
        </authorList>
    </citation>
    <scope>NUCLEOTIDE SEQUENCE</scope>
    <source>
        <strain evidence="1">5K15</strain>
    </source>
</reference>
<dbReference type="RefSeq" id="WP_309489380.1">
    <property type="nucleotide sequence ID" value="NZ_JAENIG010000004.1"/>
</dbReference>
<comment type="caution">
    <text evidence="1">The sequence shown here is derived from an EMBL/GenBank/DDBJ whole genome shotgun (WGS) entry which is preliminary data.</text>
</comment>